<feature type="chain" id="PRO_5015693232" evidence="1">
    <location>
        <begin position="27"/>
        <end position="219"/>
    </location>
</feature>
<accession>A0A2U1MUV6</accession>
<keyword evidence="1" id="KW-0732">Signal</keyword>
<feature type="signal peptide" evidence="1">
    <location>
        <begin position="1"/>
        <end position="26"/>
    </location>
</feature>
<comment type="caution">
    <text evidence="2">The sequence shown here is derived from an EMBL/GenBank/DDBJ whole genome shotgun (WGS) entry which is preliminary data.</text>
</comment>
<protein>
    <submittedName>
        <fullName evidence="2">Uncharacterized protein</fullName>
    </submittedName>
</protein>
<evidence type="ECO:0000313" key="3">
    <source>
        <dbReference type="Proteomes" id="UP000245207"/>
    </source>
</evidence>
<dbReference type="PANTHER" id="PTHR39741:SF14">
    <property type="entry name" value="F-BOX DOMAIN-CONTAINING PROTEIN"/>
    <property type="match status" value="1"/>
</dbReference>
<dbReference type="EMBL" id="PKPP01004296">
    <property type="protein sequence ID" value="PWA65053.1"/>
    <property type="molecule type" value="Genomic_DNA"/>
</dbReference>
<organism evidence="2 3">
    <name type="scientific">Artemisia annua</name>
    <name type="common">Sweet wormwood</name>
    <dbReference type="NCBI Taxonomy" id="35608"/>
    <lineage>
        <taxon>Eukaryota</taxon>
        <taxon>Viridiplantae</taxon>
        <taxon>Streptophyta</taxon>
        <taxon>Embryophyta</taxon>
        <taxon>Tracheophyta</taxon>
        <taxon>Spermatophyta</taxon>
        <taxon>Magnoliopsida</taxon>
        <taxon>eudicotyledons</taxon>
        <taxon>Gunneridae</taxon>
        <taxon>Pentapetalae</taxon>
        <taxon>asterids</taxon>
        <taxon>campanulids</taxon>
        <taxon>Asterales</taxon>
        <taxon>Asteraceae</taxon>
        <taxon>Asteroideae</taxon>
        <taxon>Anthemideae</taxon>
        <taxon>Artemisiinae</taxon>
        <taxon>Artemisia</taxon>
    </lineage>
</organism>
<keyword evidence="3" id="KW-1185">Reference proteome</keyword>
<dbReference type="InterPro" id="IPR055336">
    <property type="entry name" value="At4g00755-like"/>
</dbReference>
<dbReference type="AlphaFoldDB" id="A0A2U1MUV6"/>
<name>A0A2U1MUV6_ARTAN</name>
<proteinExistence type="predicted"/>
<dbReference type="STRING" id="35608.A0A2U1MUV6"/>
<dbReference type="Proteomes" id="UP000245207">
    <property type="component" value="Unassembled WGS sequence"/>
</dbReference>
<dbReference type="PANTHER" id="PTHR39741">
    <property type="entry name" value="F-BOX DOMAIN CONTAINING PROTEIN, EXPRESSED"/>
    <property type="match status" value="1"/>
</dbReference>
<evidence type="ECO:0000256" key="1">
    <source>
        <dbReference type="SAM" id="SignalP"/>
    </source>
</evidence>
<dbReference type="OrthoDB" id="63379at2759"/>
<evidence type="ECO:0000313" key="2">
    <source>
        <dbReference type="EMBL" id="PWA65053.1"/>
    </source>
</evidence>
<sequence>MPSILASLAVLSLFLGVPFSVSPTSASICASTCDPLMSATPLPFPATSSTLLEVGNPIYSPRFVRFRMGHPKFQKDIGLNFIKAQECADDKFVWTYTSETFPMVQESRLQKFTLPEPILCVGGVLQVEFLGRVQRKLSDGKYYICVAHVQATGRQLSPSFSVDISEQSNTLLYNDEEFQRCAKIITQGPKTFRDLIMVPLHPSLLKFQRRLDMLKLIAP</sequence>
<reference evidence="2 3" key="1">
    <citation type="journal article" date="2018" name="Mol. Plant">
        <title>The genome of Artemisia annua provides insight into the evolution of Asteraceae family and artemisinin biosynthesis.</title>
        <authorList>
            <person name="Shen Q."/>
            <person name="Zhang L."/>
            <person name="Liao Z."/>
            <person name="Wang S."/>
            <person name="Yan T."/>
            <person name="Shi P."/>
            <person name="Liu M."/>
            <person name="Fu X."/>
            <person name="Pan Q."/>
            <person name="Wang Y."/>
            <person name="Lv Z."/>
            <person name="Lu X."/>
            <person name="Zhang F."/>
            <person name="Jiang W."/>
            <person name="Ma Y."/>
            <person name="Chen M."/>
            <person name="Hao X."/>
            <person name="Li L."/>
            <person name="Tang Y."/>
            <person name="Lv G."/>
            <person name="Zhou Y."/>
            <person name="Sun X."/>
            <person name="Brodelius P.E."/>
            <person name="Rose J.K.C."/>
            <person name="Tang K."/>
        </authorList>
    </citation>
    <scope>NUCLEOTIDE SEQUENCE [LARGE SCALE GENOMIC DNA]</scope>
    <source>
        <strain evidence="3">cv. Huhao1</strain>
        <tissue evidence="2">Leaf</tissue>
    </source>
</reference>
<gene>
    <name evidence="2" type="ORF">CTI12_AA338470</name>
</gene>